<reference evidence="3" key="1">
    <citation type="submission" date="2022-06" db="EMBL/GenBank/DDBJ databases">
        <title>PHB producers.</title>
        <authorList>
            <person name="Besaury L."/>
        </authorList>
    </citation>
    <scope>NUCLEOTIDE SEQUENCE</scope>
    <source>
        <strain evidence="3 4">SEWS6</strain>
    </source>
</reference>
<keyword evidence="4" id="KW-1185">Reference proteome</keyword>
<evidence type="ECO:0000313" key="3">
    <source>
        <dbReference type="EMBL" id="MDQ6408721.1"/>
    </source>
</evidence>
<dbReference type="RefSeq" id="WP_266258449.1">
    <property type="nucleotide sequence ID" value="NZ_JAMXWF010000011.1"/>
</dbReference>
<gene>
    <name evidence="3" type="ORF">NIE36_16145</name>
    <name evidence="2" type="ORF">OSB80_16185</name>
</gene>
<keyword evidence="1" id="KW-0812">Transmembrane</keyword>
<keyword evidence="1" id="KW-0472">Membrane</keyword>
<dbReference type="EMBL" id="JAMXWF010000011">
    <property type="protein sequence ID" value="MDQ6408721.1"/>
    <property type="molecule type" value="Genomic_DNA"/>
</dbReference>
<proteinExistence type="predicted"/>
<keyword evidence="1" id="KW-1133">Transmembrane helix</keyword>
<dbReference type="EMBL" id="JAPKHW010000011">
    <property type="protein sequence ID" value="MCX4146895.1"/>
    <property type="molecule type" value="Genomic_DNA"/>
</dbReference>
<evidence type="ECO:0000313" key="5">
    <source>
        <dbReference type="Proteomes" id="UP001242288"/>
    </source>
</evidence>
<protein>
    <submittedName>
        <fullName evidence="3">DUF4403 family protein</fullName>
    </submittedName>
</protein>
<feature type="transmembrane region" description="Helical" evidence="1">
    <location>
        <begin position="25"/>
        <end position="44"/>
    </location>
</feature>
<dbReference type="Proteomes" id="UP001209412">
    <property type="component" value="Unassembled WGS sequence"/>
</dbReference>
<evidence type="ECO:0000313" key="4">
    <source>
        <dbReference type="Proteomes" id="UP001209412"/>
    </source>
</evidence>
<comment type="caution">
    <text evidence="3">The sequence shown here is derived from an EMBL/GenBank/DDBJ whole genome shotgun (WGS) entry which is preliminary data.</text>
</comment>
<sequence length="607" mass="63956">MTNAYEKPAAVSTSRNAPARIKRRVCYVVLADVVASGCMLFTAGCKFDVSAPPQKVSSTPPTPVLTSTVTVPLILNVGALRDKFVANLEATPLVQGTSPDLNARLLADDKTIFQQPNKVVDVAAKEASCAVVDVAKPITVSVKVGTETVSCALSPWKWGNCVRDVFQNQTKMIIEQVKQCTAAQAEVSHIAYTTIEQLTPKVFDTTVRLNYSVNLNSLTMEVNGSQLKATASLSAPVSVDIQQNLLVGSITVKGALTCTSNIDAATVINVSMVQTDGVIGAQADASALDLDVKKLCIPDAVQLVDAWSFTSLDSAAATRLVKVAVQKALLSALNDAVTKKASGFPLNDNLSKEVAKVQGVYPIVTDAWLAVEPKHVALSQIQGQVINGSQSLSLTASMDANLSVDYGAKPTLPAAGTIPVTLGTPATAVHLRPRGVLSLSKMASLALSAARQEAGDKLAKAGFEIANINVYQSNDLLVFAVGINSKSVFDPSGTLYLSGKPVYDPAAGSIVIENFDFTVESRNWLADHAAAVLQSKATEAIAKKLVFKVDDRLNKVAKQFASFTFPVGNGQLSGTTTAARLGNVWVQGDALNFDLIVDGQARLTLSL</sequence>
<evidence type="ECO:0000256" key="1">
    <source>
        <dbReference type="SAM" id="Phobius"/>
    </source>
</evidence>
<dbReference type="Proteomes" id="UP001242288">
    <property type="component" value="Unassembled WGS sequence"/>
</dbReference>
<accession>A0AAP5BBY8</accession>
<dbReference type="InterPro" id="IPR025515">
    <property type="entry name" value="DUF4403"/>
</dbReference>
<organism evidence="3 5">
    <name type="scientific">Paraburkholderia madseniana</name>
    <dbReference type="NCBI Taxonomy" id="2599607"/>
    <lineage>
        <taxon>Bacteria</taxon>
        <taxon>Pseudomonadati</taxon>
        <taxon>Pseudomonadota</taxon>
        <taxon>Betaproteobacteria</taxon>
        <taxon>Burkholderiales</taxon>
        <taxon>Burkholderiaceae</taxon>
        <taxon>Paraburkholderia</taxon>
    </lineage>
</organism>
<name>A0AAP5BBY8_9BURK</name>
<dbReference type="AlphaFoldDB" id="A0AAP5BBY8"/>
<evidence type="ECO:0000313" key="2">
    <source>
        <dbReference type="EMBL" id="MCX4146895.1"/>
    </source>
</evidence>
<dbReference type="Pfam" id="PF14356">
    <property type="entry name" value="DUF4403"/>
    <property type="match status" value="1"/>
</dbReference>